<dbReference type="EMBL" id="ML208313">
    <property type="protein sequence ID" value="TFK70452.1"/>
    <property type="molecule type" value="Genomic_DNA"/>
</dbReference>
<gene>
    <name evidence="1" type="ORF">BDN72DRAFT_838975</name>
</gene>
<keyword evidence="2" id="KW-1185">Reference proteome</keyword>
<accession>A0ACD3AYK0</accession>
<sequence length="585" mass="65638">MQPSTSQTGRRVLMLKREGSQPPPKHSLIFSLAPELIQHIGDELGGNRKNLRLACRQFNRALEPQVLSHVVINFTKASLAQCPEQLRAIAAKTSRFSLFARSITLRSLSIPAEKPHFSMFPPSRSEGHAWEDDTNWTSPEAIQAAQQKFSEFLGPALATLKNVHTALWKVQHTDSVQTISTVLDYLTDLPNLRVFSLELESGCPLFSDLVRLSNLHQITIHTDGNLSENEQTINIIAQVIAASPRLSRLEIDTRLITYGPHPPKIHHLFRSPPSPNQQHLTHLVLCGFRPFVEGDAFRHLHSLKSLTYLNPLTRPNPDLFDLQDERDPHESDVGNEAQSLWLNLKKFKIFVESLHVDTVDDDLLEYLSSYPAPTTSDNFAHPTSQLRHLVFKKISALSPATITSRFWVDTLPKHTSTLETLCIQPMHEGRWCHAKNYREVLKKCIILKELALTVNTALTSGTEATRYEAVDTLIDNALELPCLVHLTINSADDPKNAYAPCGSPSIYHYRIAGETIRHAIATFPCVPATTTLQFITAPGPGISSPGQVYQLRTSRAVDIRDQKCTMDYQPIRDASTPERPYTSTY</sequence>
<dbReference type="Proteomes" id="UP000308600">
    <property type="component" value="Unassembled WGS sequence"/>
</dbReference>
<evidence type="ECO:0000313" key="1">
    <source>
        <dbReference type="EMBL" id="TFK70452.1"/>
    </source>
</evidence>
<proteinExistence type="predicted"/>
<name>A0ACD3AYK0_9AGAR</name>
<organism evidence="1 2">
    <name type="scientific">Pluteus cervinus</name>
    <dbReference type="NCBI Taxonomy" id="181527"/>
    <lineage>
        <taxon>Eukaryota</taxon>
        <taxon>Fungi</taxon>
        <taxon>Dikarya</taxon>
        <taxon>Basidiomycota</taxon>
        <taxon>Agaricomycotina</taxon>
        <taxon>Agaricomycetes</taxon>
        <taxon>Agaricomycetidae</taxon>
        <taxon>Agaricales</taxon>
        <taxon>Pluteineae</taxon>
        <taxon>Pluteaceae</taxon>
        <taxon>Pluteus</taxon>
    </lineage>
</organism>
<evidence type="ECO:0000313" key="2">
    <source>
        <dbReference type="Proteomes" id="UP000308600"/>
    </source>
</evidence>
<reference evidence="1 2" key="1">
    <citation type="journal article" date="2019" name="Nat. Ecol. Evol.">
        <title>Megaphylogeny resolves global patterns of mushroom evolution.</title>
        <authorList>
            <person name="Varga T."/>
            <person name="Krizsan K."/>
            <person name="Foldi C."/>
            <person name="Dima B."/>
            <person name="Sanchez-Garcia M."/>
            <person name="Sanchez-Ramirez S."/>
            <person name="Szollosi G.J."/>
            <person name="Szarkandi J.G."/>
            <person name="Papp V."/>
            <person name="Albert L."/>
            <person name="Andreopoulos W."/>
            <person name="Angelini C."/>
            <person name="Antonin V."/>
            <person name="Barry K.W."/>
            <person name="Bougher N.L."/>
            <person name="Buchanan P."/>
            <person name="Buyck B."/>
            <person name="Bense V."/>
            <person name="Catcheside P."/>
            <person name="Chovatia M."/>
            <person name="Cooper J."/>
            <person name="Damon W."/>
            <person name="Desjardin D."/>
            <person name="Finy P."/>
            <person name="Geml J."/>
            <person name="Haridas S."/>
            <person name="Hughes K."/>
            <person name="Justo A."/>
            <person name="Karasinski D."/>
            <person name="Kautmanova I."/>
            <person name="Kiss B."/>
            <person name="Kocsube S."/>
            <person name="Kotiranta H."/>
            <person name="LaButti K.M."/>
            <person name="Lechner B.E."/>
            <person name="Liimatainen K."/>
            <person name="Lipzen A."/>
            <person name="Lukacs Z."/>
            <person name="Mihaltcheva S."/>
            <person name="Morgado L.N."/>
            <person name="Niskanen T."/>
            <person name="Noordeloos M.E."/>
            <person name="Ohm R.A."/>
            <person name="Ortiz-Santana B."/>
            <person name="Ovrebo C."/>
            <person name="Racz N."/>
            <person name="Riley R."/>
            <person name="Savchenko A."/>
            <person name="Shiryaev A."/>
            <person name="Soop K."/>
            <person name="Spirin V."/>
            <person name="Szebenyi C."/>
            <person name="Tomsovsky M."/>
            <person name="Tulloss R.E."/>
            <person name="Uehling J."/>
            <person name="Grigoriev I.V."/>
            <person name="Vagvolgyi C."/>
            <person name="Papp T."/>
            <person name="Martin F.M."/>
            <person name="Miettinen O."/>
            <person name="Hibbett D.S."/>
            <person name="Nagy L.G."/>
        </authorList>
    </citation>
    <scope>NUCLEOTIDE SEQUENCE [LARGE SCALE GENOMIC DNA]</scope>
    <source>
        <strain evidence="1 2">NL-1719</strain>
    </source>
</reference>
<protein>
    <submittedName>
        <fullName evidence="1">Uncharacterized protein</fullName>
    </submittedName>
</protein>